<keyword evidence="2" id="KW-1185">Reference proteome</keyword>
<reference evidence="2" key="1">
    <citation type="submission" date="2011-06" db="EMBL/GenBank/DDBJ databases">
        <authorList>
            <consortium name="US DOE Joint Genome Institute (JGI-PGF)"/>
            <person name="Lucas S."/>
            <person name="Han J."/>
            <person name="Lapidus A."/>
            <person name="Cheng J.-F."/>
            <person name="Goodwin L."/>
            <person name="Pitluck S."/>
            <person name="Peters L."/>
            <person name="Land M.L."/>
            <person name="Hauser L."/>
            <person name="Vogl K."/>
            <person name="Liu Z."/>
            <person name="Overmann J."/>
            <person name="Frigaard N.-U."/>
            <person name="Bryant D.A."/>
            <person name="Woyke T.J."/>
        </authorList>
    </citation>
    <scope>NUCLEOTIDE SEQUENCE [LARGE SCALE GENOMIC DNA]</scope>
    <source>
        <strain evidence="2">970</strain>
    </source>
</reference>
<evidence type="ECO:0000313" key="2">
    <source>
        <dbReference type="Proteomes" id="UP000002964"/>
    </source>
</evidence>
<dbReference type="OrthoDB" id="516080at2"/>
<dbReference type="Proteomes" id="UP000002964">
    <property type="component" value="Unassembled WGS sequence"/>
</dbReference>
<evidence type="ECO:0000313" key="1">
    <source>
        <dbReference type="EMBL" id="EIC20955.1"/>
    </source>
</evidence>
<dbReference type="EMBL" id="JH603170">
    <property type="protein sequence ID" value="EIC20955.1"/>
    <property type="molecule type" value="Genomic_DNA"/>
</dbReference>
<protein>
    <recommendedName>
        <fullName evidence="3">PqqD family protein</fullName>
    </recommendedName>
</protein>
<reference evidence="1 2" key="2">
    <citation type="submission" date="2011-11" db="EMBL/GenBank/DDBJ databases">
        <authorList>
            <consortium name="US DOE Joint Genome Institute"/>
            <person name="Lucas S."/>
            <person name="Han J."/>
            <person name="Lapidus A."/>
            <person name="Cheng J.-F."/>
            <person name="Goodwin L."/>
            <person name="Pitluck S."/>
            <person name="Peters L."/>
            <person name="Ovchinnikova G."/>
            <person name="Zhang X."/>
            <person name="Detter J.C."/>
            <person name="Han C."/>
            <person name="Tapia R."/>
            <person name="Land M."/>
            <person name="Hauser L."/>
            <person name="Kyrpides N."/>
            <person name="Ivanova N."/>
            <person name="Pagani I."/>
            <person name="Vogl K."/>
            <person name="Liu Z."/>
            <person name="Overmann J."/>
            <person name="Frigaard N.-U."/>
            <person name="Bryant D."/>
            <person name="Woyke T."/>
        </authorList>
    </citation>
    <scope>NUCLEOTIDE SEQUENCE [LARGE SCALE GENOMIC DNA]</scope>
    <source>
        <strain evidence="1 2">970</strain>
    </source>
</reference>
<dbReference type="InterPro" id="IPR008792">
    <property type="entry name" value="PQQD"/>
</dbReference>
<dbReference type="Pfam" id="PF05402">
    <property type="entry name" value="PqqD"/>
    <property type="match status" value="1"/>
</dbReference>
<sequence>METIDTILDFLRREGRLTELAVSPSGFVFDPRSGQSYTLNPTGVFFLTQLRDGGDAATAASAAAEQFGVSCALTRGAVEGFVRQLKRVLA</sequence>
<proteinExistence type="predicted"/>
<accession>H8Z7U3</accession>
<dbReference type="STRING" id="631362.Thi970DRAFT_04635"/>
<name>H8Z7U3_9GAMM</name>
<dbReference type="AlphaFoldDB" id="H8Z7U3"/>
<gene>
    <name evidence="1" type="ORF">Thi970DRAFT_04635</name>
</gene>
<dbReference type="HOGENOM" id="CLU_159325_3_2_6"/>
<organism evidence="1 2">
    <name type="scientific">Thiorhodovibrio frisius</name>
    <dbReference type="NCBI Taxonomy" id="631362"/>
    <lineage>
        <taxon>Bacteria</taxon>
        <taxon>Pseudomonadati</taxon>
        <taxon>Pseudomonadota</taxon>
        <taxon>Gammaproteobacteria</taxon>
        <taxon>Chromatiales</taxon>
        <taxon>Chromatiaceae</taxon>
        <taxon>Thiorhodovibrio</taxon>
    </lineage>
</organism>
<evidence type="ECO:0008006" key="3">
    <source>
        <dbReference type="Google" id="ProtNLM"/>
    </source>
</evidence>
<dbReference type="RefSeq" id="WP_009151358.1">
    <property type="nucleotide sequence ID" value="NZ_CP121471.1"/>
</dbReference>